<dbReference type="Proteomes" id="UP000662821">
    <property type="component" value="Chromosome"/>
</dbReference>
<gene>
    <name evidence="2" type="ORF">J3P46_11555</name>
</gene>
<organism evidence="2 3">
    <name type="scientific">Janthinobacterium lividum</name>
    <dbReference type="NCBI Taxonomy" id="29581"/>
    <lineage>
        <taxon>Bacteria</taxon>
        <taxon>Pseudomonadati</taxon>
        <taxon>Pseudomonadota</taxon>
        <taxon>Betaproteobacteria</taxon>
        <taxon>Burkholderiales</taxon>
        <taxon>Oxalobacteraceae</taxon>
        <taxon>Janthinobacterium</taxon>
    </lineage>
</organism>
<dbReference type="RefSeq" id="WP_208672473.1">
    <property type="nucleotide sequence ID" value="NZ_CP071520.1"/>
</dbReference>
<dbReference type="PANTHER" id="PTHR33840">
    <property type="match status" value="1"/>
</dbReference>
<protein>
    <submittedName>
        <fullName evidence="2">DUF2235 domain-containing protein</fullName>
    </submittedName>
</protein>
<evidence type="ECO:0000259" key="1">
    <source>
        <dbReference type="Pfam" id="PF09994"/>
    </source>
</evidence>
<dbReference type="Pfam" id="PF09994">
    <property type="entry name" value="T6SS_Tle1-like_cat"/>
    <property type="match status" value="1"/>
</dbReference>
<dbReference type="EMBL" id="CP071520">
    <property type="protein sequence ID" value="QSX98463.1"/>
    <property type="molecule type" value="Genomic_DNA"/>
</dbReference>
<feature type="domain" description="T6SS Phospholipase effector Tle1-like catalytic" evidence="1">
    <location>
        <begin position="215"/>
        <end position="322"/>
    </location>
</feature>
<evidence type="ECO:0000313" key="3">
    <source>
        <dbReference type="Proteomes" id="UP000662821"/>
    </source>
</evidence>
<sequence length="708" mass="77714">MAEDYKLIAARACNRDTPSCKPNAKQNCADILNISIYFDGTGNNMLEDEKFRRWANPARMWRSAQFLRDIHNLNYAIYVPGVGTKFKDESTDWMDWPDNKLMKMQDSEAAGRGLGAGGTRRTEFGQTNIDENLRAALVKNAKQLNIPLKAYRKNGKPENINGLASAIEAHGLITIINLSIFGFSRGAALARAFSNDMMKECATGKDGVLRYKGVPIRMNFMGLFDTVASFGLPSLTIDTPFNEKNLVVPHAIERCVHYVAAHELRFSFPVDLIRKNGVLRSGWAETVYPGAHSDVGGGYEPLKEQKISNNYARVPMRDMMREAVKSGVRLVDYEDLPKFGTKIFEDRFELKPEVEASYKQYMAAIGAPATVEQAVTAHMKALYSTWGTMTKRKIKTPDLIEAESAGGSKKGHPGIAREAELLLDAAKAKEFAVSHILPTVSAATLQVIGMKYSMIVRPEKWRLDAWQATASDPVLNFIKSAVHDSKAGFMGGVEPFSYFRPRGMTESSRNVLAQGLDWLDDTVTAIKKGVIKVYHRAEGVVVETWEGGKRVATHTYKVGEKFVVDTVRAGVTYTVEVYQSGKQVVIAAVKRGQQMVITSVNVVKKEITDAATAVQKKAGEVADATQELAAEAGRKVQSGVNQAKDMATEAGRKVQSGASQARDMATEAARKVQGGASKAAKAISDGVDTQVKAIEDGWSAFRRNQLGF</sequence>
<evidence type="ECO:0000313" key="2">
    <source>
        <dbReference type="EMBL" id="QSX98463.1"/>
    </source>
</evidence>
<accession>A0AAJ4T7D0</accession>
<dbReference type="PANTHER" id="PTHR33840:SF1">
    <property type="entry name" value="TLE1 PHOSPHOLIPASE DOMAIN-CONTAINING PROTEIN"/>
    <property type="match status" value="1"/>
</dbReference>
<reference evidence="2 3" key="1">
    <citation type="submission" date="2021-03" db="EMBL/GenBank/DDBJ databases">
        <title>Draft genome sequence of Janthinobacterium sp. strain PLB02 isolated from infected primmorphs (Lubomirskia baicalensis).</title>
        <authorList>
            <person name="Chernogor L.I."/>
            <person name="Belikov S.I."/>
            <person name="Petrushin I.S."/>
        </authorList>
    </citation>
    <scope>NUCLEOTIDE SEQUENCE [LARGE SCALE GENOMIC DNA]</scope>
    <source>
        <strain evidence="2 3">PLB02</strain>
    </source>
</reference>
<proteinExistence type="predicted"/>
<name>A0AAJ4T7D0_9BURK</name>
<dbReference type="AlphaFoldDB" id="A0AAJ4T7D0"/>
<dbReference type="InterPro" id="IPR018712">
    <property type="entry name" value="Tle1-like_cat"/>
</dbReference>